<name>A0A415KZJ1_9BACE</name>
<evidence type="ECO:0000259" key="2">
    <source>
        <dbReference type="Pfam" id="PF03050"/>
    </source>
</evidence>
<evidence type="ECO:0000313" key="4">
    <source>
        <dbReference type="Proteomes" id="UP000284495"/>
    </source>
</evidence>
<evidence type="ECO:0000313" key="3">
    <source>
        <dbReference type="EMBL" id="RHL41711.1"/>
    </source>
</evidence>
<feature type="compositionally biased region" description="Basic and acidic residues" evidence="1">
    <location>
        <begin position="42"/>
        <end position="51"/>
    </location>
</feature>
<proteinExistence type="predicted"/>
<dbReference type="RefSeq" id="WP_118218679.1">
    <property type="nucleotide sequence ID" value="NZ_JAQEAW010000004.1"/>
</dbReference>
<dbReference type="EMBL" id="QROO01000001">
    <property type="protein sequence ID" value="RHL41711.1"/>
    <property type="molecule type" value="Genomic_DNA"/>
</dbReference>
<dbReference type="InterPro" id="IPR004291">
    <property type="entry name" value="Transposase_IS66_central"/>
</dbReference>
<dbReference type="InterPro" id="IPR052344">
    <property type="entry name" value="Transposase-related"/>
</dbReference>
<protein>
    <submittedName>
        <fullName evidence="3">IS66 family transposase</fullName>
    </submittedName>
</protein>
<accession>A0A415KZJ1</accession>
<dbReference type="Pfam" id="PF03050">
    <property type="entry name" value="DDE_Tnp_IS66"/>
    <property type="match status" value="1"/>
</dbReference>
<dbReference type="Proteomes" id="UP000284495">
    <property type="component" value="Unassembled WGS sequence"/>
</dbReference>
<dbReference type="NCBIfam" id="NF033517">
    <property type="entry name" value="transpos_IS66"/>
    <property type="match status" value="1"/>
</dbReference>
<organism evidence="3 4">
    <name type="scientific">Bacteroides xylanisolvens</name>
    <dbReference type="NCBI Taxonomy" id="371601"/>
    <lineage>
        <taxon>Bacteria</taxon>
        <taxon>Pseudomonadati</taxon>
        <taxon>Bacteroidota</taxon>
        <taxon>Bacteroidia</taxon>
        <taxon>Bacteroidales</taxon>
        <taxon>Bacteroidaceae</taxon>
        <taxon>Bacteroides</taxon>
    </lineage>
</organism>
<evidence type="ECO:0000256" key="1">
    <source>
        <dbReference type="SAM" id="MobiDB-lite"/>
    </source>
</evidence>
<dbReference type="AlphaFoldDB" id="A0A415KZJ1"/>
<feature type="compositionally biased region" description="Basic residues" evidence="1">
    <location>
        <begin position="66"/>
        <end position="78"/>
    </location>
</feature>
<reference evidence="3 4" key="1">
    <citation type="submission" date="2018-08" db="EMBL/GenBank/DDBJ databases">
        <title>A genome reference for cultivated species of the human gut microbiota.</title>
        <authorList>
            <person name="Zou Y."/>
            <person name="Xue W."/>
            <person name="Luo G."/>
        </authorList>
    </citation>
    <scope>NUCLEOTIDE SEQUENCE [LARGE SCALE GENOMIC DNA]</scope>
    <source>
        <strain evidence="3 4">AF38-2</strain>
    </source>
</reference>
<dbReference type="PANTHER" id="PTHR33678:SF2">
    <property type="match status" value="1"/>
</dbReference>
<feature type="region of interest" description="Disordered" evidence="1">
    <location>
        <begin position="42"/>
        <end position="97"/>
    </location>
</feature>
<sequence length="456" mass="51774">MNEKFSSMEQTISEQGADISRLYRIIDQKDKEIHVLKKRLSKYEGPDKDSHNSSIPPSQESLPAKVLRRTQSLRKKSDRKNGGQFGHPGSTLETSTSPDFIEEHKSDYCECCGSSLTGAESICSGVSQVVDIPLPRPQVKEHRSFDVTCSCGHINKCPLPKEYSKRISYGKTIQSLVSFLSHVQCVSFERICEILKEIFSLSISQGTVRNMLTKIGTKSKTVCDQIRRRIAESTVVGADETGLYVNSALNWAWIFQTDQLTYVYQDKSRGMKAINNHFPDGLPNAVLVTDRHGSYFNMEVKNHQVCIAHLLRNIQYLTELDPKQNWSKKVSTLLREAIHIRKTTSFEVIPITTIKDRLDRLLNESVAHLHEDFQKFKNGLFKCKDYLFTFLQNPDVPYDKNASERGIRKIKVKQKVSGCFRTEKGANTFMNVHSVAETAKKNGNSKYKAILAVLEQ</sequence>
<feature type="compositionally biased region" description="Polar residues" evidence="1">
    <location>
        <begin position="52"/>
        <end position="61"/>
    </location>
</feature>
<feature type="domain" description="Transposase IS66 central" evidence="2">
    <location>
        <begin position="168"/>
        <end position="427"/>
    </location>
</feature>
<dbReference type="PANTHER" id="PTHR33678">
    <property type="entry name" value="BLL1576 PROTEIN"/>
    <property type="match status" value="1"/>
</dbReference>
<gene>
    <name evidence="3" type="ORF">DW027_00100</name>
</gene>
<comment type="caution">
    <text evidence="3">The sequence shown here is derived from an EMBL/GenBank/DDBJ whole genome shotgun (WGS) entry which is preliminary data.</text>
</comment>